<evidence type="ECO:0000256" key="14">
    <source>
        <dbReference type="PIRNR" id="PIRNR036573"/>
    </source>
</evidence>
<feature type="domain" description="UmuC" evidence="18">
    <location>
        <begin position="277"/>
        <end position="469"/>
    </location>
</feature>
<accession>A0AAV5RSF3</accession>
<evidence type="ECO:0000259" key="18">
    <source>
        <dbReference type="PROSITE" id="PS50173"/>
    </source>
</evidence>
<dbReference type="Gene3D" id="6.10.250.1490">
    <property type="match status" value="1"/>
</dbReference>
<dbReference type="InterPro" id="IPR043128">
    <property type="entry name" value="Rev_trsase/Diguanyl_cyclase"/>
</dbReference>
<keyword evidence="6 14" id="KW-0548">Nucleotidyltransferase</keyword>
<evidence type="ECO:0000313" key="19">
    <source>
        <dbReference type="EMBL" id="GMM54390.1"/>
    </source>
</evidence>
<evidence type="ECO:0000256" key="1">
    <source>
        <dbReference type="ARBA" id="ARBA00004123"/>
    </source>
</evidence>
<dbReference type="Gene3D" id="3.30.1490.100">
    <property type="entry name" value="DNA polymerase, Y-family, little finger domain"/>
    <property type="match status" value="1"/>
</dbReference>
<evidence type="ECO:0000256" key="9">
    <source>
        <dbReference type="ARBA" id="ARBA00022842"/>
    </source>
</evidence>
<evidence type="ECO:0000256" key="7">
    <source>
        <dbReference type="ARBA" id="ARBA00022723"/>
    </source>
</evidence>
<evidence type="ECO:0000256" key="2">
    <source>
        <dbReference type="ARBA" id="ARBA00010945"/>
    </source>
</evidence>
<feature type="binding site" evidence="15">
    <location>
        <position position="387"/>
    </location>
    <ligand>
        <name>Mg(2+)</name>
        <dbReference type="ChEBI" id="CHEBI:18420"/>
        <label>1</label>
    </ligand>
</feature>
<dbReference type="InterPro" id="IPR012112">
    <property type="entry name" value="REV1"/>
</dbReference>
<dbReference type="SUPFAM" id="SSF56672">
    <property type="entry name" value="DNA/RNA polymerases"/>
    <property type="match status" value="1"/>
</dbReference>
<proteinExistence type="inferred from homology"/>
<keyword evidence="20" id="KW-1185">Reference proteome</keyword>
<dbReference type="GO" id="GO:0070987">
    <property type="term" value="P:error-free translesion synthesis"/>
    <property type="evidence" value="ECO:0007669"/>
    <property type="project" value="TreeGrafter"/>
</dbReference>
<dbReference type="InterPro" id="IPR053848">
    <property type="entry name" value="IMS_HHH_1"/>
</dbReference>
<dbReference type="InterPro" id="IPR001357">
    <property type="entry name" value="BRCT_dom"/>
</dbReference>
<evidence type="ECO:0000256" key="10">
    <source>
        <dbReference type="ARBA" id="ARBA00023125"/>
    </source>
</evidence>
<evidence type="ECO:0000256" key="16">
    <source>
        <dbReference type="SAM" id="MobiDB-lite"/>
    </source>
</evidence>
<dbReference type="PIRSF" id="PIRSF036573">
    <property type="entry name" value="REV1"/>
    <property type="match status" value="1"/>
</dbReference>
<dbReference type="PANTHER" id="PTHR45990">
    <property type="entry name" value="DNA REPAIR PROTEIN REV1"/>
    <property type="match status" value="1"/>
</dbReference>
<keyword evidence="9 15" id="KW-0460">Magnesium</keyword>
<dbReference type="Gene3D" id="3.40.1170.60">
    <property type="match status" value="1"/>
</dbReference>
<feature type="region of interest" description="Disordered" evidence="16">
    <location>
        <begin position="1"/>
        <end position="25"/>
    </location>
</feature>
<evidence type="ECO:0000256" key="4">
    <source>
        <dbReference type="ARBA" id="ARBA00022634"/>
    </source>
</evidence>
<keyword evidence="4 14" id="KW-0237">DNA synthesis</keyword>
<evidence type="ECO:0000256" key="11">
    <source>
        <dbReference type="ARBA" id="ARBA00023204"/>
    </source>
</evidence>
<evidence type="ECO:0000259" key="17">
    <source>
        <dbReference type="PROSITE" id="PS50172"/>
    </source>
</evidence>
<dbReference type="Proteomes" id="UP001377567">
    <property type="component" value="Unassembled WGS sequence"/>
</dbReference>
<feature type="compositionally biased region" description="Low complexity" evidence="16">
    <location>
        <begin position="204"/>
        <end position="221"/>
    </location>
</feature>
<dbReference type="Pfam" id="PF21999">
    <property type="entry name" value="IMS_HHH_1"/>
    <property type="match status" value="1"/>
</dbReference>
<comment type="caution">
    <text evidence="19">The sequence shown here is derived from an EMBL/GenBank/DDBJ whole genome shotgun (WGS) entry which is preliminary data.</text>
</comment>
<dbReference type="Gene3D" id="3.40.50.10190">
    <property type="entry name" value="BRCT domain"/>
    <property type="match status" value="1"/>
</dbReference>
<dbReference type="Gene3D" id="1.10.150.20">
    <property type="entry name" value="5' to 3' exonuclease, C-terminal subdomain"/>
    <property type="match status" value="1"/>
</dbReference>
<organism evidence="19 20">
    <name type="scientific">Maudiozyma humilis</name>
    <name type="common">Sour dough yeast</name>
    <name type="synonym">Kazachstania humilis</name>
    <dbReference type="NCBI Taxonomy" id="51915"/>
    <lineage>
        <taxon>Eukaryota</taxon>
        <taxon>Fungi</taxon>
        <taxon>Dikarya</taxon>
        <taxon>Ascomycota</taxon>
        <taxon>Saccharomycotina</taxon>
        <taxon>Saccharomycetes</taxon>
        <taxon>Saccharomycetales</taxon>
        <taxon>Saccharomycetaceae</taxon>
        <taxon>Maudiozyma</taxon>
    </lineage>
</organism>
<evidence type="ECO:0000256" key="12">
    <source>
        <dbReference type="ARBA" id="ARBA00023242"/>
    </source>
</evidence>
<feature type="compositionally biased region" description="Basic and acidic residues" evidence="16">
    <location>
        <begin position="1"/>
        <end position="22"/>
    </location>
</feature>
<comment type="subcellular location">
    <subcellularLocation>
        <location evidence="1 14">Nucleus</location>
    </subcellularLocation>
</comment>
<evidence type="ECO:0000256" key="8">
    <source>
        <dbReference type="ARBA" id="ARBA00022763"/>
    </source>
</evidence>
<dbReference type="FunFam" id="3.30.1490.100:FF:000001">
    <property type="entry name" value="DNA repair protein REV1"/>
    <property type="match status" value="1"/>
</dbReference>
<dbReference type="AlphaFoldDB" id="A0AAV5RSF3"/>
<feature type="region of interest" description="Disordered" evidence="16">
    <location>
        <begin position="670"/>
        <end position="700"/>
    </location>
</feature>
<keyword evidence="8 14" id="KW-0227">DNA damage</keyword>
<dbReference type="GO" id="GO:0003887">
    <property type="term" value="F:DNA-directed DNA polymerase activity"/>
    <property type="evidence" value="ECO:0007669"/>
    <property type="project" value="InterPro"/>
</dbReference>
<dbReference type="PROSITE" id="PS50173">
    <property type="entry name" value="UMUC"/>
    <property type="match status" value="1"/>
</dbReference>
<dbReference type="EC" id="2.7.7.-" evidence="14"/>
<dbReference type="InterPro" id="IPR036775">
    <property type="entry name" value="DNA_pol_Y-fam_lit_finger_sf"/>
</dbReference>
<keyword evidence="10 14" id="KW-0238">DNA-binding</keyword>
<feature type="binding site" evidence="15">
    <location>
        <position position="388"/>
    </location>
    <ligand>
        <name>Mg(2+)</name>
        <dbReference type="ChEBI" id="CHEBI:18420"/>
        <label>1</label>
    </ligand>
</feature>
<comment type="function">
    <text evidence="13">Deoxycytidyl transferase involved in DNA repair. Transfers a dCMP residue from dCTP to the 3'-end of a DNA primer in a template-dependent reaction. May assist in the first step in the bypass of abasic lesions by the insertion of a nucleotide opposite the lesion. Required for normal induction of mutations by physical and chemical agents. Involved in mitochondrial DNA mutagenesis.</text>
</comment>
<keyword evidence="12 14" id="KW-0539">Nucleus</keyword>
<dbReference type="Pfam" id="PF00817">
    <property type="entry name" value="IMS"/>
    <property type="match status" value="1"/>
</dbReference>
<dbReference type="EMBL" id="BTGD01000002">
    <property type="protein sequence ID" value="GMM54390.1"/>
    <property type="molecule type" value="Genomic_DNA"/>
</dbReference>
<comment type="cofactor">
    <cofactor evidence="15">
        <name>Mg(2+)</name>
        <dbReference type="ChEBI" id="CHEBI:18420"/>
    </cofactor>
    <text evidence="15">Binds 2 magnesium ions.</text>
</comment>
<feature type="region of interest" description="Disordered" evidence="16">
    <location>
        <begin position="168"/>
        <end position="225"/>
    </location>
</feature>
<dbReference type="CDD" id="cd17719">
    <property type="entry name" value="BRCT_Rev1"/>
    <property type="match status" value="1"/>
</dbReference>
<dbReference type="GO" id="GO:0042276">
    <property type="term" value="P:error-prone translesion synthesis"/>
    <property type="evidence" value="ECO:0007669"/>
    <property type="project" value="InterPro"/>
</dbReference>
<dbReference type="InterPro" id="IPR036420">
    <property type="entry name" value="BRCT_dom_sf"/>
</dbReference>
<dbReference type="GO" id="GO:0017125">
    <property type="term" value="F:deoxycytidyl transferase activity"/>
    <property type="evidence" value="ECO:0007669"/>
    <property type="project" value="TreeGrafter"/>
</dbReference>
<evidence type="ECO:0000313" key="20">
    <source>
        <dbReference type="Proteomes" id="UP001377567"/>
    </source>
</evidence>
<protein>
    <recommendedName>
        <fullName evidence="3 14">DNA repair protein REV1</fullName>
        <ecNumber evidence="14">2.7.7.-</ecNumber>
    </recommendedName>
</protein>
<keyword evidence="11 14" id="KW-0234">DNA repair</keyword>
<dbReference type="InterPro" id="IPR001126">
    <property type="entry name" value="UmuC"/>
</dbReference>
<evidence type="ECO:0000256" key="3">
    <source>
        <dbReference type="ARBA" id="ARBA00020399"/>
    </source>
</evidence>
<sequence length="902" mass="96189">MPDSPGKDSAKRLSDTREDDSHGGYFHNKRVKQRAQDRALQAQMPAGSTSRVLSGCTVYVNGHTDPPRLALHDLVVRHGGVFLHYLSSKGAATHIVAEHLPPRKRVEFRNCKVVSPRWLLDSVQQGRQLPWAPYSVLGGSAAENTLTLAGADTIAVAAESSTIPNASVNTRTVPSVNTPTVAAERTNTPTPNVSAPTVAAGNSNTPNVASPTVPTAPAPSTRADAFPTAASDPEAFLRSYFEHSRLHKLSEWKARLRQEFVRAHSAEPPLTAPPSRVLHIDFDCFFATVAFLHRDKRRFPALDFARDPVAVCHGRGSSDVASCNYAARALGVRNGMWAASAQRRMPAGTTLTLLPYDFAAIEAASATFYAVLRGCPDFRWVLPVSIDEAVCVLRGEGEDEIVLAEQLRRAIRERTGGCTASVGIGASLVLARLALRLAKPDGVYAAGGDPSPPDSFWEQFSVRDLPGVGGAAAAKLGGADTATLGTLRHSTTLPSLQTQLGNKLGGKVWAALHGQDDPESQRMLLDPCAVFDRKSVAVDINWGIRFATVAQVDAFLDVCAGYVANKLRECGKRAGSVTLKLHRRAAGAPVEPPKYLGMGRCDAVSQAAGLGVPSGDVGVLATELKALFRALAVPVQELRGVAVHLAKLCGDQEAGPRTPGQWLGKGRVGAGALPAPVSTTPKATTPKGGAGPSANASAERYRRLRVSPVKDRAAVPRPAASDPGVAAFLEALPSQLQREVRRDLAGAIGETTGGGRGRLRAEMQRRAEAARAVNAHLTGSGGTLLAPVRFQGEASFKRVCRTVEAWVAATCSGDGPNDGPHERDVHVFLRYVEKLCAGDRVHLALRVASLVSTALALREGSCGDTRAYAEWEHILVRRVLPVLNRNRLTFQTERKLDVEWEV</sequence>
<dbReference type="Pfam" id="PF16589">
    <property type="entry name" value="BRCT_2"/>
    <property type="match status" value="1"/>
</dbReference>
<dbReference type="SUPFAM" id="SSF100879">
    <property type="entry name" value="Lesion bypass DNA polymerase (Y-family), little finger domain"/>
    <property type="match status" value="1"/>
</dbReference>
<reference evidence="19 20" key="1">
    <citation type="journal article" date="2023" name="Elife">
        <title>Identification of key yeast species and microbe-microbe interactions impacting larval growth of Drosophila in the wild.</title>
        <authorList>
            <person name="Mure A."/>
            <person name="Sugiura Y."/>
            <person name="Maeda R."/>
            <person name="Honda K."/>
            <person name="Sakurai N."/>
            <person name="Takahashi Y."/>
            <person name="Watada M."/>
            <person name="Katoh T."/>
            <person name="Gotoh A."/>
            <person name="Gotoh Y."/>
            <person name="Taniguchi I."/>
            <person name="Nakamura K."/>
            <person name="Hayashi T."/>
            <person name="Katayama T."/>
            <person name="Uemura T."/>
            <person name="Hattori Y."/>
        </authorList>
    </citation>
    <scope>NUCLEOTIDE SEQUENCE [LARGE SCALE GENOMIC DNA]</scope>
    <source>
        <strain evidence="19 20">KH-74</strain>
    </source>
</reference>
<name>A0AAV5RSF3_MAUHU</name>
<dbReference type="GO" id="GO:0046872">
    <property type="term" value="F:metal ion binding"/>
    <property type="evidence" value="ECO:0007669"/>
    <property type="project" value="UniProtKB-KW"/>
</dbReference>
<dbReference type="InterPro" id="IPR017961">
    <property type="entry name" value="DNA_pol_Y-fam_little_finger"/>
</dbReference>
<dbReference type="GO" id="GO:0005634">
    <property type="term" value="C:nucleus"/>
    <property type="evidence" value="ECO:0007669"/>
    <property type="project" value="UniProtKB-SubCell"/>
</dbReference>
<dbReference type="GO" id="GO:0006281">
    <property type="term" value="P:DNA repair"/>
    <property type="evidence" value="ECO:0007669"/>
    <property type="project" value="UniProtKB-KW"/>
</dbReference>
<dbReference type="PANTHER" id="PTHR45990:SF1">
    <property type="entry name" value="DNA REPAIR PROTEIN REV1"/>
    <property type="match status" value="1"/>
</dbReference>
<feature type="binding site" evidence="15">
    <location>
        <position position="281"/>
    </location>
    <ligand>
        <name>Mg(2+)</name>
        <dbReference type="ChEBI" id="CHEBI:18420"/>
        <label>1</label>
    </ligand>
</feature>
<dbReference type="SMART" id="SM00292">
    <property type="entry name" value="BRCT"/>
    <property type="match status" value="1"/>
</dbReference>
<evidence type="ECO:0000256" key="13">
    <source>
        <dbReference type="ARBA" id="ARBA00058985"/>
    </source>
</evidence>
<feature type="domain" description="BRCT" evidence="17">
    <location>
        <begin position="48"/>
        <end position="136"/>
    </location>
</feature>
<evidence type="ECO:0000256" key="15">
    <source>
        <dbReference type="PIRSR" id="PIRSR036573-2"/>
    </source>
</evidence>
<dbReference type="Gene3D" id="3.30.70.270">
    <property type="match status" value="1"/>
</dbReference>
<dbReference type="GO" id="GO:0003684">
    <property type="term" value="F:damaged DNA binding"/>
    <property type="evidence" value="ECO:0007669"/>
    <property type="project" value="UniProtKB-UniRule"/>
</dbReference>
<feature type="compositionally biased region" description="Polar residues" evidence="16">
    <location>
        <begin position="168"/>
        <end position="203"/>
    </location>
</feature>
<evidence type="ECO:0000256" key="5">
    <source>
        <dbReference type="ARBA" id="ARBA00022679"/>
    </source>
</evidence>
<dbReference type="InterPro" id="IPR043502">
    <property type="entry name" value="DNA/RNA_pol_sf"/>
</dbReference>
<dbReference type="Pfam" id="PF11799">
    <property type="entry name" value="IMS_C"/>
    <property type="match status" value="1"/>
</dbReference>
<evidence type="ECO:0000256" key="6">
    <source>
        <dbReference type="ARBA" id="ARBA00022695"/>
    </source>
</evidence>
<comment type="similarity">
    <text evidence="2 14">Belongs to the DNA polymerase type-Y family.</text>
</comment>
<dbReference type="PROSITE" id="PS50172">
    <property type="entry name" value="BRCT"/>
    <property type="match status" value="1"/>
</dbReference>
<gene>
    <name evidence="19" type="ORF">DAKH74_010060</name>
</gene>
<keyword evidence="7 15" id="KW-0479">Metal-binding</keyword>
<keyword evidence="5 14" id="KW-0808">Transferase</keyword>
<dbReference type="SUPFAM" id="SSF52113">
    <property type="entry name" value="BRCT domain"/>
    <property type="match status" value="1"/>
</dbReference>
<dbReference type="FunFam" id="3.40.50.10190:FF:000011">
    <property type="entry name" value="DNA repair protein REV1"/>
    <property type="match status" value="1"/>
</dbReference>